<name>A0A9Q3BVI2_9BASI</name>
<gene>
    <name evidence="1" type="ORF">O181_011553</name>
</gene>
<evidence type="ECO:0000313" key="1">
    <source>
        <dbReference type="EMBL" id="MBW0471838.1"/>
    </source>
</evidence>
<organism evidence="1 2">
    <name type="scientific">Austropuccinia psidii MF-1</name>
    <dbReference type="NCBI Taxonomy" id="1389203"/>
    <lineage>
        <taxon>Eukaryota</taxon>
        <taxon>Fungi</taxon>
        <taxon>Dikarya</taxon>
        <taxon>Basidiomycota</taxon>
        <taxon>Pucciniomycotina</taxon>
        <taxon>Pucciniomycetes</taxon>
        <taxon>Pucciniales</taxon>
        <taxon>Sphaerophragmiaceae</taxon>
        <taxon>Austropuccinia</taxon>
    </lineage>
</organism>
<dbReference type="EMBL" id="AVOT02002882">
    <property type="protein sequence ID" value="MBW0471838.1"/>
    <property type="molecule type" value="Genomic_DNA"/>
</dbReference>
<comment type="caution">
    <text evidence="1">The sequence shown here is derived from an EMBL/GenBank/DDBJ whole genome shotgun (WGS) entry which is preliminary data.</text>
</comment>
<dbReference type="Proteomes" id="UP000765509">
    <property type="component" value="Unassembled WGS sequence"/>
</dbReference>
<reference evidence="1" key="1">
    <citation type="submission" date="2021-03" db="EMBL/GenBank/DDBJ databases">
        <title>Draft genome sequence of rust myrtle Austropuccinia psidii MF-1, a brazilian biotype.</title>
        <authorList>
            <person name="Quecine M.C."/>
            <person name="Pachon D.M.R."/>
            <person name="Bonatelli M.L."/>
            <person name="Correr F.H."/>
            <person name="Franceschini L.M."/>
            <person name="Leite T.F."/>
            <person name="Margarido G.R.A."/>
            <person name="Almeida C.A."/>
            <person name="Ferrarezi J.A."/>
            <person name="Labate C.A."/>
        </authorList>
    </citation>
    <scope>NUCLEOTIDE SEQUENCE</scope>
    <source>
        <strain evidence="1">MF-1</strain>
    </source>
</reference>
<protein>
    <submittedName>
        <fullName evidence="1">Uncharacterized protein</fullName>
    </submittedName>
</protein>
<proteinExistence type="predicted"/>
<dbReference type="AlphaFoldDB" id="A0A9Q3BVI2"/>
<sequence length="87" mass="10424">MTWVYLIQRIDGWNPNRQHRFLEERDFRIKENDEAIKTIEEHWKVANLIQEGAVGEKKTSHYQTLTNQNLTEQWQVLQKQPIPPNPG</sequence>
<evidence type="ECO:0000313" key="2">
    <source>
        <dbReference type="Proteomes" id="UP000765509"/>
    </source>
</evidence>
<keyword evidence="2" id="KW-1185">Reference proteome</keyword>
<accession>A0A9Q3BVI2</accession>